<reference evidence="1 2" key="1">
    <citation type="submission" date="2020-03" db="EMBL/GenBank/DDBJ databases">
        <title>Draft Genome Sequence of Cudoniella acicularis.</title>
        <authorList>
            <person name="Buettner E."/>
            <person name="Kellner H."/>
        </authorList>
    </citation>
    <scope>NUCLEOTIDE SEQUENCE [LARGE SCALE GENOMIC DNA]</scope>
    <source>
        <strain evidence="1 2">DSM 108380</strain>
    </source>
</reference>
<name>A0A8H4RFH1_9HELO</name>
<evidence type="ECO:0000313" key="1">
    <source>
        <dbReference type="EMBL" id="KAF4629132.1"/>
    </source>
</evidence>
<accession>A0A8H4RFH1</accession>
<dbReference type="AlphaFoldDB" id="A0A8H4RFH1"/>
<dbReference type="EMBL" id="JAAMPI010000716">
    <property type="protein sequence ID" value="KAF4629132.1"/>
    <property type="molecule type" value="Genomic_DNA"/>
</dbReference>
<sequence>MALDLTQGFSRARTLRTHEDPLRYEAEVLREEVIGRYGKIGRGLMTTEFESDTGSGIDVIKVQMKY</sequence>
<dbReference type="Proteomes" id="UP000566819">
    <property type="component" value="Unassembled WGS sequence"/>
</dbReference>
<proteinExistence type="predicted"/>
<organism evidence="1 2">
    <name type="scientific">Cudoniella acicularis</name>
    <dbReference type="NCBI Taxonomy" id="354080"/>
    <lineage>
        <taxon>Eukaryota</taxon>
        <taxon>Fungi</taxon>
        <taxon>Dikarya</taxon>
        <taxon>Ascomycota</taxon>
        <taxon>Pezizomycotina</taxon>
        <taxon>Leotiomycetes</taxon>
        <taxon>Helotiales</taxon>
        <taxon>Tricladiaceae</taxon>
        <taxon>Cudoniella</taxon>
    </lineage>
</organism>
<protein>
    <submittedName>
        <fullName evidence="1">Uncharacterized protein</fullName>
    </submittedName>
</protein>
<keyword evidence="2" id="KW-1185">Reference proteome</keyword>
<gene>
    <name evidence="1" type="ORF">G7Y89_g9022</name>
</gene>
<comment type="caution">
    <text evidence="1">The sequence shown here is derived from an EMBL/GenBank/DDBJ whole genome shotgun (WGS) entry which is preliminary data.</text>
</comment>
<evidence type="ECO:0000313" key="2">
    <source>
        <dbReference type="Proteomes" id="UP000566819"/>
    </source>
</evidence>